<evidence type="ECO:0000313" key="2">
    <source>
        <dbReference type="Proteomes" id="UP001165960"/>
    </source>
</evidence>
<sequence>MATVEIFNVNMSAVAVATAAAIAKLQTQVNELSTPKLDVSPSPPSDNLMDREQRLWDAI</sequence>
<proteinExistence type="predicted"/>
<dbReference type="Proteomes" id="UP001165960">
    <property type="component" value="Unassembled WGS sequence"/>
</dbReference>
<accession>A0ACC2UG24</accession>
<organism evidence="1 2">
    <name type="scientific">Entomophthora muscae</name>
    <dbReference type="NCBI Taxonomy" id="34485"/>
    <lineage>
        <taxon>Eukaryota</taxon>
        <taxon>Fungi</taxon>
        <taxon>Fungi incertae sedis</taxon>
        <taxon>Zoopagomycota</taxon>
        <taxon>Entomophthoromycotina</taxon>
        <taxon>Entomophthoromycetes</taxon>
        <taxon>Entomophthorales</taxon>
        <taxon>Entomophthoraceae</taxon>
        <taxon>Entomophthora</taxon>
    </lineage>
</organism>
<reference evidence="1" key="1">
    <citation type="submission" date="2022-04" db="EMBL/GenBank/DDBJ databases">
        <title>Genome of the entomopathogenic fungus Entomophthora muscae.</title>
        <authorList>
            <person name="Elya C."/>
            <person name="Lovett B.R."/>
            <person name="Lee E."/>
            <person name="Macias A.M."/>
            <person name="Hajek A.E."/>
            <person name="De Bivort B.L."/>
            <person name="Kasson M.T."/>
            <person name="De Fine Licht H.H."/>
            <person name="Stajich J.E."/>
        </authorList>
    </citation>
    <scope>NUCLEOTIDE SEQUENCE</scope>
    <source>
        <strain evidence="1">Berkeley</strain>
    </source>
</reference>
<protein>
    <submittedName>
        <fullName evidence="1">Uncharacterized protein</fullName>
    </submittedName>
</protein>
<name>A0ACC2UG24_9FUNG</name>
<gene>
    <name evidence="1" type="ORF">DSO57_1013723</name>
</gene>
<evidence type="ECO:0000313" key="1">
    <source>
        <dbReference type="EMBL" id="KAJ9085466.1"/>
    </source>
</evidence>
<comment type="caution">
    <text evidence="1">The sequence shown here is derived from an EMBL/GenBank/DDBJ whole genome shotgun (WGS) entry which is preliminary data.</text>
</comment>
<dbReference type="EMBL" id="QTSX02000761">
    <property type="protein sequence ID" value="KAJ9085466.1"/>
    <property type="molecule type" value="Genomic_DNA"/>
</dbReference>
<keyword evidence="2" id="KW-1185">Reference proteome</keyword>